<dbReference type="GO" id="GO:0042073">
    <property type="term" value="P:intraciliary transport"/>
    <property type="evidence" value="ECO:0007669"/>
    <property type="project" value="TreeGrafter"/>
</dbReference>
<evidence type="ECO:0000313" key="7">
    <source>
        <dbReference type="WBParaSite" id="HNAJ_0000046601-mRNA-1"/>
    </source>
</evidence>
<evidence type="ECO:0000256" key="2">
    <source>
        <dbReference type="ARBA" id="ARBA00009415"/>
    </source>
</evidence>
<proteinExistence type="inferred from homology"/>
<dbReference type="STRING" id="102285.A0A0R3T0U6"/>
<evidence type="ECO:0000256" key="1">
    <source>
        <dbReference type="ARBA" id="ARBA00004138"/>
    </source>
</evidence>
<keyword evidence="6" id="KW-1185">Reference proteome</keyword>
<gene>
    <name evidence="5" type="ORF">HNAJ_LOCUS467</name>
</gene>
<dbReference type="Proteomes" id="UP000278807">
    <property type="component" value="Unassembled WGS sequence"/>
</dbReference>
<dbReference type="AlphaFoldDB" id="A0A0R3T0U6"/>
<dbReference type="EMBL" id="UZAE01000127">
    <property type="protein sequence ID" value="VDN96326.1"/>
    <property type="molecule type" value="Genomic_DNA"/>
</dbReference>
<dbReference type="GO" id="GO:0005929">
    <property type="term" value="C:cilium"/>
    <property type="evidence" value="ECO:0007669"/>
    <property type="project" value="UniProtKB-SubCell"/>
</dbReference>
<dbReference type="WBParaSite" id="HNAJ_0000046601-mRNA-1">
    <property type="protein sequence ID" value="HNAJ_0000046601-mRNA-1"/>
    <property type="gene ID" value="HNAJ_0000046601"/>
</dbReference>
<dbReference type="OrthoDB" id="423881at2759"/>
<organism evidence="7">
    <name type="scientific">Rodentolepis nana</name>
    <name type="common">Dwarf tapeworm</name>
    <name type="synonym">Hymenolepis nana</name>
    <dbReference type="NCBI Taxonomy" id="102285"/>
    <lineage>
        <taxon>Eukaryota</taxon>
        <taxon>Metazoa</taxon>
        <taxon>Spiralia</taxon>
        <taxon>Lophotrochozoa</taxon>
        <taxon>Platyhelminthes</taxon>
        <taxon>Cestoda</taxon>
        <taxon>Eucestoda</taxon>
        <taxon>Cyclophyllidea</taxon>
        <taxon>Hymenolepididae</taxon>
        <taxon>Rodentolepis</taxon>
    </lineage>
</organism>
<reference evidence="7" key="1">
    <citation type="submission" date="2017-02" db="UniProtKB">
        <authorList>
            <consortium name="WormBaseParasite"/>
        </authorList>
    </citation>
    <scope>IDENTIFICATION</scope>
</reference>
<dbReference type="InterPro" id="IPR019530">
    <property type="entry name" value="Intra-flagellar_transport_57"/>
</dbReference>
<evidence type="ECO:0000313" key="6">
    <source>
        <dbReference type="Proteomes" id="UP000278807"/>
    </source>
</evidence>
<keyword evidence="4" id="KW-0966">Cell projection</keyword>
<dbReference type="GO" id="GO:0030992">
    <property type="term" value="C:intraciliary transport particle B"/>
    <property type="evidence" value="ECO:0007669"/>
    <property type="project" value="TreeGrafter"/>
</dbReference>
<sequence length="390" mass="43590">MFVNLAAWLINQSGYSIEISHEFDHPDEIVANILEALNSIAGISLEFPASKLRSGSGELCIRVLDHFADAALKFNRICYEKDGEYGKMLDVVDGGSNLVELSVEKPTMTGIASETNSYPEMCVKTGLAGPGKPQALKQAVKGDEASLGVEPLNTTNSTPFSGLHTSSSGNHSTIYDNSLPDLPQIKVEGDNWQKELERALPQLDFVASSDVESNDWQVHMEQFKQYRRSVEKCLAESREHFKHLEEDLTRDINKVRTREKYINGQVKGALEGYVRARNYLSELKEAYARVNAGIAERSATLAKLAEETEKVKAEMEQRGSRMTDSAPVIRIKQAINRLKAENVAMEIRIGVLEHTLLRAQLRAREESQKSLLTRPNPLDAFRRTDENEIV</sequence>
<dbReference type="PANTHER" id="PTHR16011">
    <property type="entry name" value="IFT57/HIPPI"/>
    <property type="match status" value="1"/>
</dbReference>
<name>A0A0R3T0U6_RODNA</name>
<dbReference type="PANTHER" id="PTHR16011:SF0">
    <property type="entry name" value="INTRAFLAGELLAR TRANSPORT PROTEIN 57 HOMOLOG"/>
    <property type="match status" value="1"/>
</dbReference>
<evidence type="ECO:0000256" key="3">
    <source>
        <dbReference type="ARBA" id="ARBA00023069"/>
    </source>
</evidence>
<dbReference type="GO" id="GO:1905515">
    <property type="term" value="P:non-motile cilium assembly"/>
    <property type="evidence" value="ECO:0007669"/>
    <property type="project" value="TreeGrafter"/>
</dbReference>
<protein>
    <submittedName>
        <fullName evidence="7">Intraflagellar transport protein 57 homolog</fullName>
    </submittedName>
</protein>
<evidence type="ECO:0000256" key="4">
    <source>
        <dbReference type="ARBA" id="ARBA00023273"/>
    </source>
</evidence>
<accession>A0A0R3T0U6</accession>
<evidence type="ECO:0000313" key="5">
    <source>
        <dbReference type="EMBL" id="VDN96326.1"/>
    </source>
</evidence>
<dbReference type="Pfam" id="PF10498">
    <property type="entry name" value="IFT57"/>
    <property type="match status" value="1"/>
</dbReference>
<comment type="similarity">
    <text evidence="2">Belongs to the IFT57 family.</text>
</comment>
<keyword evidence="3" id="KW-0969">Cilium</keyword>
<dbReference type="GO" id="GO:0005815">
    <property type="term" value="C:microtubule organizing center"/>
    <property type="evidence" value="ECO:0007669"/>
    <property type="project" value="TreeGrafter"/>
</dbReference>
<dbReference type="GO" id="GO:0005794">
    <property type="term" value="C:Golgi apparatus"/>
    <property type="evidence" value="ECO:0007669"/>
    <property type="project" value="TreeGrafter"/>
</dbReference>
<comment type="subcellular location">
    <subcellularLocation>
        <location evidence="1">Cell projection</location>
        <location evidence="1">Cilium</location>
    </subcellularLocation>
</comment>
<reference evidence="5 6" key="2">
    <citation type="submission" date="2018-11" db="EMBL/GenBank/DDBJ databases">
        <authorList>
            <consortium name="Pathogen Informatics"/>
        </authorList>
    </citation>
    <scope>NUCLEOTIDE SEQUENCE [LARGE SCALE GENOMIC DNA]</scope>
</reference>